<gene>
    <name evidence="5" type="ORF">D3P04_12520</name>
</gene>
<keyword evidence="6" id="KW-1185">Reference proteome</keyword>
<dbReference type="AlphaFoldDB" id="A0A418SU36"/>
<dbReference type="InterPro" id="IPR002933">
    <property type="entry name" value="Peptidase_M20"/>
</dbReference>
<proteinExistence type="predicted"/>
<dbReference type="GO" id="GO:0009089">
    <property type="term" value="P:lysine biosynthetic process via diaminopimelate"/>
    <property type="evidence" value="ECO:0007669"/>
    <property type="project" value="TreeGrafter"/>
</dbReference>
<dbReference type="EMBL" id="QZCG01000008">
    <property type="protein sequence ID" value="RJE84471.1"/>
    <property type="molecule type" value="Genomic_DNA"/>
</dbReference>
<dbReference type="GO" id="GO:0008233">
    <property type="term" value="F:peptidase activity"/>
    <property type="evidence" value="ECO:0007669"/>
    <property type="project" value="UniProtKB-KW"/>
</dbReference>
<protein>
    <submittedName>
        <fullName evidence="5">M20/M25/M40 family metallo-hydrolase</fullName>
    </submittedName>
</protein>
<dbReference type="GO" id="GO:0046872">
    <property type="term" value="F:metal ion binding"/>
    <property type="evidence" value="ECO:0007669"/>
    <property type="project" value="UniProtKB-KW"/>
</dbReference>
<dbReference type="Pfam" id="PF01546">
    <property type="entry name" value="Peptidase_M20"/>
    <property type="match status" value="1"/>
</dbReference>
<accession>A0A418SU36</accession>
<reference evidence="6" key="1">
    <citation type="submission" date="2018-09" db="EMBL/GenBank/DDBJ databases">
        <title>Acidovorax cavernicola nov. sp. isolated from Gruta de las Maravillas (Aracena, Spain).</title>
        <authorList>
            <person name="Jurado V."/>
            <person name="Gutierrez-Patricio S."/>
            <person name="Gonzalez-Pimentel J.L."/>
            <person name="Miller A.Z."/>
            <person name="Laiz L."/>
            <person name="Saiz-Jimenez C."/>
        </authorList>
    </citation>
    <scope>NUCLEOTIDE SEQUENCE [LARGE SCALE GENOMIC DNA]</scope>
    <source>
        <strain evidence="6">1011MAR3C25</strain>
    </source>
</reference>
<dbReference type="InterPro" id="IPR051458">
    <property type="entry name" value="Cyt/Met_Dipeptidase"/>
</dbReference>
<sequence>MAARQAGHKERSVSVNDTPDRALAELIEWVRIPSHAGNADAKAEAARYCGALLEAAGFTVKFDGPANAPAVIAVLNSEAPNRLLLYSHYDVVAPGDPAAWDHLPFSGKVVDGTLHGRGTSDHKATFIARLEAIRRLQSENAMPLGISFLVEGEEEQGSASLEGIITRNRDMLRAGGGLYSGGARTESGRPVIRAGCKGRIGLKLTVTLSLHDNHSKWAGLVQNAAWRLIAALATLYDGKRGQVLVEGYRDACDGPNAVDEAALGKLDFDADAFLDSSGYEGLRGDIVADPLRTLMFEPTFNLAWLRSGPGGETVLPGNASAMLDLRLVPGQNPAQVEQMIRTHLANAGFADVEIEASGGCEPDKCELGDPVVQSLHDAALRVHGECFLHPIGAGSGPRYLFRRHLGFNLVQDPGCSWAGSNDHAANENIRIAHFQQNISLMQEFLRVHASRAGLS</sequence>
<evidence type="ECO:0000313" key="5">
    <source>
        <dbReference type="EMBL" id="RJE84471.1"/>
    </source>
</evidence>
<keyword evidence="3 5" id="KW-0378">Hydrolase</keyword>
<dbReference type="SUPFAM" id="SSF53187">
    <property type="entry name" value="Zn-dependent exopeptidases"/>
    <property type="match status" value="1"/>
</dbReference>
<dbReference type="GO" id="GO:0005829">
    <property type="term" value="C:cytosol"/>
    <property type="evidence" value="ECO:0007669"/>
    <property type="project" value="TreeGrafter"/>
</dbReference>
<evidence type="ECO:0000256" key="1">
    <source>
        <dbReference type="ARBA" id="ARBA00022670"/>
    </source>
</evidence>
<dbReference type="Pfam" id="PF07687">
    <property type="entry name" value="M20_dimer"/>
    <property type="match status" value="1"/>
</dbReference>
<dbReference type="GO" id="GO:0006508">
    <property type="term" value="P:proteolysis"/>
    <property type="evidence" value="ECO:0007669"/>
    <property type="project" value="UniProtKB-KW"/>
</dbReference>
<dbReference type="Gene3D" id="3.30.70.360">
    <property type="match status" value="1"/>
</dbReference>
<organism evidence="5 6">
    <name type="scientific">Paracoccus onubensis</name>
    <dbReference type="NCBI Taxonomy" id="1675788"/>
    <lineage>
        <taxon>Bacteria</taxon>
        <taxon>Pseudomonadati</taxon>
        <taxon>Pseudomonadota</taxon>
        <taxon>Alphaproteobacteria</taxon>
        <taxon>Rhodobacterales</taxon>
        <taxon>Paracoccaceae</taxon>
        <taxon>Paracoccus</taxon>
    </lineage>
</organism>
<dbReference type="PANTHER" id="PTHR43270:SF8">
    <property type="entry name" value="DI- AND TRIPEPTIDASE DUG2-RELATED"/>
    <property type="match status" value="1"/>
</dbReference>
<dbReference type="OrthoDB" id="9761532at2"/>
<dbReference type="InterPro" id="IPR011650">
    <property type="entry name" value="Peptidase_M20_dimer"/>
</dbReference>
<keyword evidence="2" id="KW-0479">Metal-binding</keyword>
<dbReference type="GO" id="GO:0009014">
    <property type="term" value="F:succinyl-diaminopimelate desuccinylase activity"/>
    <property type="evidence" value="ECO:0007669"/>
    <property type="project" value="TreeGrafter"/>
</dbReference>
<evidence type="ECO:0000256" key="3">
    <source>
        <dbReference type="ARBA" id="ARBA00022801"/>
    </source>
</evidence>
<comment type="caution">
    <text evidence="5">The sequence shown here is derived from an EMBL/GenBank/DDBJ whole genome shotgun (WGS) entry which is preliminary data.</text>
</comment>
<name>A0A418SU36_9RHOB</name>
<evidence type="ECO:0000313" key="6">
    <source>
        <dbReference type="Proteomes" id="UP000284202"/>
    </source>
</evidence>
<evidence type="ECO:0000256" key="2">
    <source>
        <dbReference type="ARBA" id="ARBA00022723"/>
    </source>
</evidence>
<feature type="domain" description="Peptidase M20 dimerisation" evidence="4">
    <location>
        <begin position="197"/>
        <end position="348"/>
    </location>
</feature>
<keyword evidence="1" id="KW-0645">Protease</keyword>
<dbReference type="Gene3D" id="3.40.630.10">
    <property type="entry name" value="Zn peptidases"/>
    <property type="match status" value="1"/>
</dbReference>
<dbReference type="PANTHER" id="PTHR43270">
    <property type="entry name" value="BETA-ALA-HIS DIPEPTIDASE"/>
    <property type="match status" value="1"/>
</dbReference>
<evidence type="ECO:0000259" key="4">
    <source>
        <dbReference type="Pfam" id="PF07687"/>
    </source>
</evidence>
<dbReference type="Proteomes" id="UP000284202">
    <property type="component" value="Unassembled WGS sequence"/>
</dbReference>